<comment type="similarity">
    <text evidence="3 11">Belongs to the glycosyltransferase 7 family.</text>
</comment>
<keyword evidence="4 11" id="KW-0328">Glycosyltransferase</keyword>
<dbReference type="InterPro" id="IPR027995">
    <property type="entry name" value="Galactosyl_T_N"/>
</dbReference>
<dbReference type="PANTHER" id="PTHR19300:SF57">
    <property type="entry name" value="BETA-1,4-N-ACETYLGALACTOSAMINYLTRANSFERASE"/>
    <property type="match status" value="1"/>
</dbReference>
<organism evidence="14 15">
    <name type="scientific">Calicophoron daubneyi</name>
    <name type="common">Rumen fluke</name>
    <name type="synonym">Paramphistomum daubneyi</name>
    <dbReference type="NCBI Taxonomy" id="300641"/>
    <lineage>
        <taxon>Eukaryota</taxon>
        <taxon>Metazoa</taxon>
        <taxon>Spiralia</taxon>
        <taxon>Lophotrochozoa</taxon>
        <taxon>Platyhelminthes</taxon>
        <taxon>Trematoda</taxon>
        <taxon>Digenea</taxon>
        <taxon>Plagiorchiida</taxon>
        <taxon>Pronocephalata</taxon>
        <taxon>Paramphistomoidea</taxon>
        <taxon>Paramphistomidae</taxon>
        <taxon>Calicophoron</taxon>
    </lineage>
</organism>
<dbReference type="PANTHER" id="PTHR19300">
    <property type="entry name" value="BETA-1,4-GALACTOSYLTRANSFERASE"/>
    <property type="match status" value="1"/>
</dbReference>
<feature type="domain" description="Galactosyltransferase N-terminal" evidence="13">
    <location>
        <begin position="138"/>
        <end position="229"/>
    </location>
</feature>
<dbReference type="GO" id="GO:0005794">
    <property type="term" value="C:Golgi apparatus"/>
    <property type="evidence" value="ECO:0007669"/>
    <property type="project" value="TreeGrafter"/>
</dbReference>
<dbReference type="GO" id="GO:0016020">
    <property type="term" value="C:membrane"/>
    <property type="evidence" value="ECO:0007669"/>
    <property type="project" value="UniProtKB-SubCell"/>
</dbReference>
<comment type="subcellular location">
    <subcellularLocation>
        <location evidence="1">Membrane</location>
        <topology evidence="1">Single-pass type II membrane protein</topology>
    </subcellularLocation>
</comment>
<dbReference type="EC" id="2.4.1.-" evidence="11"/>
<dbReference type="GO" id="GO:0033842">
    <property type="term" value="F:N-acetyl-beta-glucosaminyl-derivative 4-beta-N-acetylgalactosaminyltransferase activity"/>
    <property type="evidence" value="ECO:0007669"/>
    <property type="project" value="TreeGrafter"/>
</dbReference>
<dbReference type="AlphaFoldDB" id="A0AAV2TYR6"/>
<evidence type="ECO:0000256" key="10">
    <source>
        <dbReference type="ARBA" id="ARBA00023180"/>
    </source>
</evidence>
<evidence type="ECO:0000259" key="12">
    <source>
        <dbReference type="Pfam" id="PF02709"/>
    </source>
</evidence>
<dbReference type="EMBL" id="CAXLJL010000933">
    <property type="protein sequence ID" value="CAL5141664.1"/>
    <property type="molecule type" value="Genomic_DNA"/>
</dbReference>
<keyword evidence="9" id="KW-0472">Membrane</keyword>
<evidence type="ECO:0000256" key="6">
    <source>
        <dbReference type="ARBA" id="ARBA00022692"/>
    </source>
</evidence>
<evidence type="ECO:0000313" key="14">
    <source>
        <dbReference type="EMBL" id="CAL5141664.1"/>
    </source>
</evidence>
<dbReference type="Pfam" id="PF02709">
    <property type="entry name" value="Glyco_transf_7C"/>
    <property type="match status" value="1"/>
</dbReference>
<comment type="function">
    <text evidence="11">Catalyses the transfer of galactose onto proteins or lipids.</text>
</comment>
<evidence type="ECO:0000256" key="5">
    <source>
        <dbReference type="ARBA" id="ARBA00022679"/>
    </source>
</evidence>
<evidence type="ECO:0000256" key="1">
    <source>
        <dbReference type="ARBA" id="ARBA00004606"/>
    </source>
</evidence>
<proteinExistence type="inferred from homology"/>
<comment type="caution">
    <text evidence="14">The sequence shown here is derived from an EMBL/GenBank/DDBJ whole genome shotgun (WGS) entry which is preliminary data.</text>
</comment>
<evidence type="ECO:0000256" key="4">
    <source>
        <dbReference type="ARBA" id="ARBA00022676"/>
    </source>
</evidence>
<dbReference type="InterPro" id="IPR027791">
    <property type="entry name" value="Galactosyl_T_C"/>
</dbReference>
<evidence type="ECO:0000256" key="7">
    <source>
        <dbReference type="ARBA" id="ARBA00022968"/>
    </source>
</evidence>
<gene>
    <name evidence="14" type="ORF">CDAUBV1_LOCUS16995</name>
</gene>
<dbReference type="Gene3D" id="3.90.550.10">
    <property type="entry name" value="Spore Coat Polysaccharide Biosynthesis Protein SpsA, Chain A"/>
    <property type="match status" value="1"/>
</dbReference>
<dbReference type="InterPro" id="IPR003859">
    <property type="entry name" value="Galactosyl_T"/>
</dbReference>
<dbReference type="GO" id="GO:0006688">
    <property type="term" value="P:glycosphingolipid biosynthetic process"/>
    <property type="evidence" value="ECO:0007669"/>
    <property type="project" value="TreeGrafter"/>
</dbReference>
<evidence type="ECO:0000256" key="2">
    <source>
        <dbReference type="ARBA" id="ARBA00004922"/>
    </source>
</evidence>
<dbReference type="SUPFAM" id="SSF53448">
    <property type="entry name" value="Nucleotide-diphospho-sugar transferases"/>
    <property type="match status" value="1"/>
</dbReference>
<dbReference type="PRINTS" id="PR02050">
    <property type="entry name" value="B14GALTRFASE"/>
</dbReference>
<sequence length="375" mass="43416">MLEKRRIGKLCCLILVLLSIHYLALHAYSGVLKVIGTVTYRWDKLGSSLTSLKTTVLSQEYFDNFYAFVQPPANTIEKSAVLIAIRQLHLSELAENFTDFTKLEEEVQIQLTRENIRVLPGGYLFQIDLHKKDSAKFNIILIPYRKRQKNLCVFLLYIYRYLHLKSANYAIIVLEHLGNGAFNRAKLFNAGLTELGILQPTFYDSNFSGCIIFHDVDKIPENTETPYHCLGAPLQLFRVAVSLDSLHAPKGTYMSDVAEYTYYPGFLGGVTALKRREILRVNGYSNIFTGWGGEDDDFRERMRLRHIRVMENPNNLGRYYVLDHDSDQKCNTNRRAYLGTKDVARRMREDGLRQVQYTLVRHAIRPLYTLYQFML</sequence>
<dbReference type="Pfam" id="PF13733">
    <property type="entry name" value="Glyco_transf_7N"/>
    <property type="match status" value="1"/>
</dbReference>
<accession>A0AAV2TYR6</accession>
<evidence type="ECO:0000259" key="13">
    <source>
        <dbReference type="Pfam" id="PF13733"/>
    </source>
</evidence>
<keyword evidence="5 11" id="KW-0808">Transferase</keyword>
<dbReference type="GO" id="GO:0008378">
    <property type="term" value="F:galactosyltransferase activity"/>
    <property type="evidence" value="ECO:0007669"/>
    <property type="project" value="TreeGrafter"/>
</dbReference>
<keyword evidence="7 11" id="KW-0735">Signal-anchor</keyword>
<keyword evidence="10 11" id="KW-0325">Glycoprotein</keyword>
<dbReference type="InterPro" id="IPR029044">
    <property type="entry name" value="Nucleotide-diphossugar_trans"/>
</dbReference>
<protein>
    <recommendedName>
        <fullName evidence="11">Beta-1,4-galactosyltransferase</fullName>
        <ecNumber evidence="11">2.4.1.-</ecNumber>
    </recommendedName>
</protein>
<dbReference type="Proteomes" id="UP001497525">
    <property type="component" value="Unassembled WGS sequence"/>
</dbReference>
<name>A0AAV2TYR6_CALDB</name>
<evidence type="ECO:0000313" key="15">
    <source>
        <dbReference type="Proteomes" id="UP001497525"/>
    </source>
</evidence>
<evidence type="ECO:0000256" key="9">
    <source>
        <dbReference type="ARBA" id="ARBA00023136"/>
    </source>
</evidence>
<evidence type="ECO:0000256" key="8">
    <source>
        <dbReference type="ARBA" id="ARBA00022989"/>
    </source>
</evidence>
<comment type="pathway">
    <text evidence="2 11">Protein modification; protein glycosylation.</text>
</comment>
<keyword evidence="8" id="KW-1133">Transmembrane helix</keyword>
<keyword evidence="6" id="KW-0812">Transmembrane</keyword>
<dbReference type="GO" id="GO:0005975">
    <property type="term" value="P:carbohydrate metabolic process"/>
    <property type="evidence" value="ECO:0007669"/>
    <property type="project" value="InterPro"/>
</dbReference>
<evidence type="ECO:0000256" key="11">
    <source>
        <dbReference type="RuleBase" id="RU368121"/>
    </source>
</evidence>
<reference evidence="14" key="1">
    <citation type="submission" date="2024-06" db="EMBL/GenBank/DDBJ databases">
        <authorList>
            <person name="Liu X."/>
            <person name="Lenzi L."/>
            <person name="Haldenby T S."/>
            <person name="Uol C."/>
        </authorList>
    </citation>
    <scope>NUCLEOTIDE SEQUENCE</scope>
</reference>
<evidence type="ECO:0000256" key="3">
    <source>
        <dbReference type="ARBA" id="ARBA00005735"/>
    </source>
</evidence>
<feature type="domain" description="Galactosyltransferase C-terminal" evidence="12">
    <location>
        <begin position="260"/>
        <end position="325"/>
    </location>
</feature>